<accession>M9LWM6</accession>
<feature type="region of interest" description="Disordered" evidence="10">
    <location>
        <begin position="669"/>
        <end position="782"/>
    </location>
</feature>
<dbReference type="GO" id="GO:0000022">
    <property type="term" value="P:mitotic spindle elongation"/>
    <property type="evidence" value="ECO:0007669"/>
    <property type="project" value="TreeGrafter"/>
</dbReference>
<feature type="compositionally biased region" description="Low complexity" evidence="10">
    <location>
        <begin position="742"/>
        <end position="758"/>
    </location>
</feature>
<feature type="region of interest" description="Disordered" evidence="10">
    <location>
        <begin position="351"/>
        <end position="381"/>
    </location>
</feature>
<dbReference type="InterPro" id="IPR051076">
    <property type="entry name" value="Golgi_membrane_TVP38/TMEM64"/>
</dbReference>
<feature type="transmembrane region" description="Helical" evidence="11">
    <location>
        <begin position="1089"/>
        <end position="1112"/>
    </location>
</feature>
<comment type="similarity">
    <text evidence="3">Belongs to the TVP38/TMEM64 family.</text>
</comment>
<evidence type="ECO:0000256" key="6">
    <source>
        <dbReference type="ARBA" id="ARBA00022692"/>
    </source>
</evidence>
<keyword evidence="6 11" id="KW-0812">Transmembrane</keyword>
<comment type="subcellular location">
    <subcellularLocation>
        <location evidence="2">Golgi apparatus membrane</location>
        <topology evidence="2">Multi-pass membrane protein</topology>
    </subcellularLocation>
</comment>
<evidence type="ECO:0000313" key="15">
    <source>
        <dbReference type="Proteomes" id="UP000011976"/>
    </source>
</evidence>
<feature type="compositionally biased region" description="Basic and acidic residues" evidence="10">
    <location>
        <begin position="916"/>
        <end position="934"/>
    </location>
</feature>
<dbReference type="OrthoDB" id="166803at2759"/>
<evidence type="ECO:0000256" key="11">
    <source>
        <dbReference type="SAM" id="Phobius"/>
    </source>
</evidence>
<feature type="transmembrane region" description="Helical" evidence="11">
    <location>
        <begin position="1118"/>
        <end position="1140"/>
    </location>
</feature>
<dbReference type="Pfam" id="PF09335">
    <property type="entry name" value="VTT_dom"/>
    <property type="match status" value="1"/>
</dbReference>
<gene>
    <name evidence="14" type="ORF">PANT_1d00028</name>
</gene>
<dbReference type="GO" id="GO:0016192">
    <property type="term" value="P:vesicle-mediated transport"/>
    <property type="evidence" value="ECO:0007669"/>
    <property type="project" value="TreeGrafter"/>
</dbReference>
<dbReference type="STRING" id="1151754.M9LWM6"/>
<feature type="compositionally biased region" description="Polar residues" evidence="10">
    <location>
        <begin position="597"/>
        <end position="610"/>
    </location>
</feature>
<feature type="compositionally biased region" description="Basic and acidic residues" evidence="10">
    <location>
        <begin position="1313"/>
        <end position="1326"/>
    </location>
</feature>
<feature type="compositionally biased region" description="Polar residues" evidence="10">
    <location>
        <begin position="132"/>
        <end position="158"/>
    </location>
</feature>
<feature type="region of interest" description="Disordered" evidence="10">
    <location>
        <begin position="132"/>
        <end position="159"/>
    </location>
</feature>
<feature type="transmembrane region" description="Helical" evidence="11">
    <location>
        <begin position="1247"/>
        <end position="1265"/>
    </location>
</feature>
<keyword evidence="8" id="KW-0333">Golgi apparatus</keyword>
<feature type="region of interest" description="Disordered" evidence="10">
    <location>
        <begin position="804"/>
        <end position="862"/>
    </location>
</feature>
<dbReference type="Gene3D" id="3.40.50.1820">
    <property type="entry name" value="alpha/beta hydrolase"/>
    <property type="match status" value="1"/>
</dbReference>
<feature type="compositionally biased region" description="Basic and acidic residues" evidence="10">
    <location>
        <begin position="708"/>
        <end position="721"/>
    </location>
</feature>
<protein>
    <recommendedName>
        <fullName evidence="4">Golgi apparatus membrane protein TVP38</fullName>
    </recommendedName>
    <alternativeName>
        <fullName evidence="5">Golgi apparatus membrane protein tvp38</fullName>
    </alternativeName>
</protein>
<feature type="compositionally biased region" description="Acidic residues" evidence="10">
    <location>
        <begin position="1298"/>
        <end position="1312"/>
    </location>
</feature>
<dbReference type="PANTHER" id="PTHR47549:SF3">
    <property type="entry name" value="GOLGI APPARATUS MEMBRANE PROTEIN TVP38"/>
    <property type="match status" value="1"/>
</dbReference>
<keyword evidence="9 11" id="KW-0472">Membrane</keyword>
<feature type="compositionally biased region" description="Low complexity" evidence="10">
    <location>
        <begin position="678"/>
        <end position="696"/>
    </location>
</feature>
<evidence type="ECO:0000256" key="4">
    <source>
        <dbReference type="ARBA" id="ARBA00013533"/>
    </source>
</evidence>
<feature type="region of interest" description="Disordered" evidence="10">
    <location>
        <begin position="894"/>
        <end position="946"/>
    </location>
</feature>
<dbReference type="GO" id="GO:0000139">
    <property type="term" value="C:Golgi membrane"/>
    <property type="evidence" value="ECO:0007669"/>
    <property type="project" value="UniProtKB-SubCell"/>
</dbReference>
<proteinExistence type="inferred from homology"/>
<evidence type="ECO:0000256" key="1">
    <source>
        <dbReference type="ARBA" id="ARBA00002978"/>
    </source>
</evidence>
<dbReference type="PANTHER" id="PTHR47549">
    <property type="entry name" value="GOLGI APPARATUS MEMBRANE PROTEIN TVP38-RELATED"/>
    <property type="match status" value="1"/>
</dbReference>
<evidence type="ECO:0000313" key="14">
    <source>
        <dbReference type="EMBL" id="GAC71170.1"/>
    </source>
</evidence>
<keyword evidence="7 11" id="KW-1133">Transmembrane helix</keyword>
<evidence type="ECO:0000256" key="2">
    <source>
        <dbReference type="ARBA" id="ARBA00004653"/>
    </source>
</evidence>
<evidence type="ECO:0000256" key="9">
    <source>
        <dbReference type="ARBA" id="ARBA00023136"/>
    </source>
</evidence>
<feature type="region of interest" description="Disordered" evidence="10">
    <location>
        <begin position="565"/>
        <end position="621"/>
    </location>
</feature>
<evidence type="ECO:0000256" key="3">
    <source>
        <dbReference type="ARBA" id="ARBA00008640"/>
    </source>
</evidence>
<dbReference type="InterPro" id="IPR032816">
    <property type="entry name" value="VTT_dom"/>
</dbReference>
<feature type="domain" description="VTT" evidence="13">
    <location>
        <begin position="1101"/>
        <end position="1215"/>
    </location>
</feature>
<evidence type="ECO:0000259" key="13">
    <source>
        <dbReference type="Pfam" id="PF09335"/>
    </source>
</evidence>
<name>M9LWM6_PSEA3</name>
<sequence>MIVASGSMPLRRFRLLALHGKGTSARIMKTQIKPIVDALGELVEVEYLEGGERCAPYQGIESIFPGQAYFSWYEQPTRAALQAAHSRVAAKLDASRGCYGKQGDDSQQLSAAIALGKEVGIDPLAMHPALTDTASTGASPALTSSYGGTDSDASTAGPTTPLEERRCAFDGVICFSQGCAVSTGMLLELRARVGAGLDPLPVRLMILICGGRPFESGGGLQRVDTKGVAPLEIKSVHVHGRHDTNLAESRQLASLYDDRDKQVIELDIGHCPPRRTSEAACIVKIQASSSSGSSSSSSSGRLVERRHDWWMAACIKARPLHWMAKRARPRAPVNLLHPIPFEQLEQPKQPMELPAEDAPPRSVRSAAQRSASQCSSSTQQLNVQLSLDQHPPPPLVVLSASSHFQRTNLSLSPLSYRLGRHPPRHPRLHLYARLTPTPTLESLGLLFSTASASSRLVSYRLLSPCCRAAFRSVQQRRPSPHRIITASTRPHHCDPSVPDHFVPLAAAAASTPLAPSCSEIRILLCITAPASSWENARFHLLAASPLARAPSVVPHTAIVMTGTERRSHPGNLANMPPRTPITRTPSPTKKPHPPSSAANHLSSRSTLAQRSHQHPHFDTPNFSVNAHFAEAFGATPNYELPADGLFHADDAAAAASSSATSANSYWLTENRSQSVPPRIAAESANSNSRSNNLRRAMPAIDTSARPLSRRESLMDEAEKRPTSPHITSATPTSARHHHLPFSSNQPSSAGHHSSSRSGSFHEHDSQRIRQNRSPAVHRVASPSLLNSGIGRVAVSAAQSIMDAMAGRSSPATTRNKHASHSDHHDSLSDDEAGKGHGRKAIPPATNRFTPSLSHPRNHAHFHDKQTSPAAFDHAQHAGQGVSADLAWHAGISESRRATPAAYRPRPATPSRRRASQHQDRQPTADDSTDMHLPDSLKSTHSSIHIGSPIVVPQARRGAVRLQPRRRRRVARPIKPKRTWRQSVLVWLATLVHFVRLLASPAEALRRFREYCTDTRISIDDAFRHPQTGMRSYYPPWLQAYVPLLIWLGISLTSTALVITFHTEVFIGLDHMAAYLQGLGLRGKLMLGSLIFLTTFPPLPLYSTLIMLCGFTFGLWQGFIISYIAALSGAIVVFVLSRSLLREWMVGLLNKSGGLKKVVRAIEKQPKLLFLVRLAPYPYNLMNTLLASSPTLTMRTYVTCTALALPKLLIHTGLGTSIKNFAAYNGAAEGVSKEEAAASQTAENVKKWAGLVGIGLCIGIMVYLLSVARRAVDELDDEADDAYDDVLLDDQGEELLSSDLDDEDGDEGDEVDDGRDRGAGVDMRERAGPSTLGFRNGYAPITASPEERLRQSMRQPQPMPGPLVLPGSSYERTSGSGSFDGRVSLSGSGSVGAPSIDLADKIAEMEAHAENMTFESPLHNGAEMHSASPRWSPLVANLEESAEQAPALLLDGQAHELDAAHGFRQQHAPHGRTWE</sequence>
<comment type="function">
    <text evidence="1">Golgi membrane protein involved in vesicular trafficking and spindle migration.</text>
</comment>
<dbReference type="Proteomes" id="UP000011976">
    <property type="component" value="Unassembled WGS sequence"/>
</dbReference>
<feature type="transmembrane region" description="Helical" evidence="11">
    <location>
        <begin position="1043"/>
        <end position="1068"/>
    </location>
</feature>
<evidence type="ECO:0000256" key="10">
    <source>
        <dbReference type="SAM" id="MobiDB-lite"/>
    </source>
</evidence>
<evidence type="ECO:0000256" key="7">
    <source>
        <dbReference type="ARBA" id="ARBA00022989"/>
    </source>
</evidence>
<feature type="domain" description="Serine hydrolase" evidence="12">
    <location>
        <begin position="12"/>
        <end position="277"/>
    </location>
</feature>
<feature type="region of interest" description="Disordered" evidence="10">
    <location>
        <begin position="1294"/>
        <end position="1339"/>
    </location>
</feature>
<feature type="compositionally biased region" description="Low complexity" evidence="10">
    <location>
        <begin position="897"/>
        <end position="909"/>
    </location>
</feature>
<evidence type="ECO:0000259" key="12">
    <source>
        <dbReference type="Pfam" id="PF03959"/>
    </source>
</evidence>
<dbReference type="InterPro" id="IPR005645">
    <property type="entry name" value="FSH-like_dom"/>
</dbReference>
<feature type="compositionally biased region" description="Polar residues" evidence="10">
    <location>
        <begin position="724"/>
        <end position="733"/>
    </location>
</feature>
<feature type="compositionally biased region" description="Low complexity" evidence="10">
    <location>
        <begin position="361"/>
        <end position="380"/>
    </location>
</feature>
<dbReference type="InterPro" id="IPR029058">
    <property type="entry name" value="AB_hydrolase_fold"/>
</dbReference>
<reference evidence="15" key="1">
    <citation type="journal article" date="2013" name="Genome Announc.">
        <title>Genome sequence of the basidiomycetous yeast Pseudozyma antarctica T-34, a producer of the glycolipid biosurfactants mannosylerythritol lipids.</title>
        <authorList>
            <person name="Morita T."/>
            <person name="Koike H."/>
            <person name="Koyama Y."/>
            <person name="Hagiwara H."/>
            <person name="Ito E."/>
            <person name="Fukuoka T."/>
            <person name="Imura T."/>
            <person name="Machida M."/>
            <person name="Kitamoto D."/>
        </authorList>
    </citation>
    <scope>NUCLEOTIDE SEQUENCE [LARGE SCALE GENOMIC DNA]</scope>
    <source>
        <strain evidence="15">T-34</strain>
    </source>
</reference>
<evidence type="ECO:0000256" key="5">
    <source>
        <dbReference type="ARBA" id="ARBA00020673"/>
    </source>
</evidence>
<evidence type="ECO:0000256" key="8">
    <source>
        <dbReference type="ARBA" id="ARBA00023034"/>
    </source>
</evidence>
<organism evidence="14 15">
    <name type="scientific">Pseudozyma antarctica (strain T-34)</name>
    <name type="common">Yeast</name>
    <name type="synonym">Candida antarctica</name>
    <dbReference type="NCBI Taxonomy" id="1151754"/>
    <lineage>
        <taxon>Eukaryota</taxon>
        <taxon>Fungi</taxon>
        <taxon>Dikarya</taxon>
        <taxon>Basidiomycota</taxon>
        <taxon>Ustilaginomycotina</taxon>
        <taxon>Ustilaginomycetes</taxon>
        <taxon>Ustilaginales</taxon>
        <taxon>Ustilaginaceae</taxon>
        <taxon>Moesziomyces</taxon>
    </lineage>
</organism>
<dbReference type="EMBL" id="DF196767">
    <property type="protein sequence ID" value="GAC71170.1"/>
    <property type="molecule type" value="Genomic_DNA"/>
</dbReference>
<dbReference type="Pfam" id="PF03959">
    <property type="entry name" value="FSH1"/>
    <property type="match status" value="1"/>
</dbReference>
<feature type="compositionally biased region" description="Basic and acidic residues" evidence="10">
    <location>
        <begin position="819"/>
        <end position="834"/>
    </location>
</feature>